<dbReference type="SUPFAM" id="SSF56672">
    <property type="entry name" value="DNA/RNA polymerases"/>
    <property type="match status" value="1"/>
</dbReference>
<dbReference type="Gene3D" id="3.60.10.10">
    <property type="entry name" value="Endonuclease/exonuclease/phosphatase"/>
    <property type="match status" value="1"/>
</dbReference>
<feature type="domain" description="Reverse transcriptase" evidence="1">
    <location>
        <begin position="484"/>
        <end position="751"/>
    </location>
</feature>
<comment type="caution">
    <text evidence="2">The sequence shown here is derived from an EMBL/GenBank/DDBJ whole genome shotgun (WGS) entry which is preliminary data.</text>
</comment>
<dbReference type="CDD" id="cd01650">
    <property type="entry name" value="RT_nLTR_like"/>
    <property type="match status" value="1"/>
</dbReference>
<keyword evidence="2" id="KW-0808">Transferase</keyword>
<dbReference type="PROSITE" id="PS50878">
    <property type="entry name" value="RT_POL"/>
    <property type="match status" value="1"/>
</dbReference>
<dbReference type="InterPro" id="IPR052560">
    <property type="entry name" value="RdDP_mobile_element"/>
</dbReference>
<evidence type="ECO:0000313" key="2">
    <source>
        <dbReference type="EMBL" id="GFY31982.1"/>
    </source>
</evidence>
<dbReference type="InterPro" id="IPR043502">
    <property type="entry name" value="DNA/RNA_pol_sf"/>
</dbReference>
<reference evidence="2" key="1">
    <citation type="submission" date="2020-08" db="EMBL/GenBank/DDBJ databases">
        <title>Multicomponent nature underlies the extraordinary mechanical properties of spider dragline silk.</title>
        <authorList>
            <person name="Kono N."/>
            <person name="Nakamura H."/>
            <person name="Mori M."/>
            <person name="Yoshida Y."/>
            <person name="Ohtoshi R."/>
            <person name="Malay A.D."/>
            <person name="Moran D.A.P."/>
            <person name="Tomita M."/>
            <person name="Numata K."/>
            <person name="Arakawa K."/>
        </authorList>
    </citation>
    <scope>NUCLEOTIDE SEQUENCE</scope>
</reference>
<dbReference type="GO" id="GO:0003964">
    <property type="term" value="F:RNA-directed DNA polymerase activity"/>
    <property type="evidence" value="ECO:0007669"/>
    <property type="project" value="UniProtKB-KW"/>
</dbReference>
<dbReference type="Pfam" id="PF03372">
    <property type="entry name" value="Exo_endo_phos"/>
    <property type="match status" value="1"/>
</dbReference>
<protein>
    <submittedName>
        <fullName evidence="2">Probable RNA-directed DNA polymerase from transposon X-element</fullName>
    </submittedName>
</protein>
<proteinExistence type="predicted"/>
<name>A0A8X7BIT4_TRICX</name>
<keyword evidence="2" id="KW-0548">Nucleotidyltransferase</keyword>
<evidence type="ECO:0000259" key="1">
    <source>
        <dbReference type="PROSITE" id="PS50878"/>
    </source>
</evidence>
<dbReference type="InterPro" id="IPR000477">
    <property type="entry name" value="RT_dom"/>
</dbReference>
<dbReference type="EMBL" id="BMAU01021401">
    <property type="protein sequence ID" value="GFY31982.1"/>
    <property type="molecule type" value="Genomic_DNA"/>
</dbReference>
<sequence length="912" mass="105248">MMMNSHTQIGLKLCSWNANGILNKISEFKLFVEKYSPDLILLQETHLRPSHTLNIPNYICYRNDFIGEGRARGGTLILVKRNIYHYNVPTTHLQHIEATTVIITPKNLNPIAIITVYIPPSSDDRLFTQDLEYFLQANGNCVIFGDFNATHNMWNCPNNSVRGCRLKNFIDNHDLSIAHPDTPTRFGHRSANVLDFALINNFHFPFTINSLAELSSDHNPVMLNFSFLPPIHHDNHRAITTCWSSFKNNLNNTVCLEEYAGINNPHVLEEKIQLFTSAVRSAHQHASQPIENKIHPYTPNHIHELIRDKNRAKKLYHNTLNPAHKTQYYRLQEKLKKELKKHKQQTWQNKLESLNARDNSLWHCQKLFRKNRPNIPSLSTSSGVANSDDQKANILAITLKDNFAENKRPGNGSHSIDKEIIKTLENFFSSPPTLPLTPTDPTEICEYIRRLKNNKAPGSDQITNKMVKNFNTKTLLILTYLINKILFLRHFPNNWKNAIVFPIKKPDKNAHNPSSYRPISLLSVLSKITEYVILNRLKSFTNDNNFINPNQYGFTRNLSTYHPLLGLTEKITAGFQRGRSTGAVFLDIQKAFDRVWVSGLVYKLITNNFPPALTHIINSYLVNRTFQVRVNDSLSNTFNINYGVPQGSLLGPLLFNIYINDMPTHPQTSTNIYADDTVTLATYKNHNTITLALNNHLYLLQNFFDTWKIKINVDKTVAVLFTRRKTQPTPPTLYSTQLQWSQSTKYLGLILDKKLTWKQHLTHKRDKFRKALRALYPLIGWNSELNMYNKILLYTAVLRPILTYGSPVWGYAADSNIKIIEVAQNSIIRNIVKADRYTKNSYIYKDIKVLPLKNYIQKLAINFFNNLPNIDNINVRNLNNYIPMPDIKRPRRILLDSYNPLNNQFSHSPYGE</sequence>
<dbReference type="InterPro" id="IPR036691">
    <property type="entry name" value="Endo/exonu/phosph_ase_sf"/>
</dbReference>
<dbReference type="InterPro" id="IPR005135">
    <property type="entry name" value="Endo/exonuclease/phosphatase"/>
</dbReference>
<organism evidence="2 3">
    <name type="scientific">Trichonephila clavipes</name>
    <name type="common">Golden silk orbweaver</name>
    <name type="synonym">Nephila clavipes</name>
    <dbReference type="NCBI Taxonomy" id="2585209"/>
    <lineage>
        <taxon>Eukaryota</taxon>
        <taxon>Metazoa</taxon>
        <taxon>Ecdysozoa</taxon>
        <taxon>Arthropoda</taxon>
        <taxon>Chelicerata</taxon>
        <taxon>Arachnida</taxon>
        <taxon>Araneae</taxon>
        <taxon>Araneomorphae</taxon>
        <taxon>Entelegynae</taxon>
        <taxon>Araneoidea</taxon>
        <taxon>Nephilidae</taxon>
        <taxon>Trichonephila</taxon>
    </lineage>
</organism>
<dbReference type="SUPFAM" id="SSF56219">
    <property type="entry name" value="DNase I-like"/>
    <property type="match status" value="1"/>
</dbReference>
<gene>
    <name evidence="2" type="primary">X-element ORF2</name>
    <name evidence="2" type="ORF">TNCV_2621191</name>
</gene>
<dbReference type="Pfam" id="PF00078">
    <property type="entry name" value="RVT_1"/>
    <property type="match status" value="1"/>
</dbReference>
<accession>A0A8X7BIT4</accession>
<dbReference type="AlphaFoldDB" id="A0A8X7BIT4"/>
<dbReference type="Proteomes" id="UP000887159">
    <property type="component" value="Unassembled WGS sequence"/>
</dbReference>
<dbReference type="PANTHER" id="PTHR36688:SF2">
    <property type="entry name" value="ENDONUCLEASE_EXONUCLEASE_PHOSPHATASE DOMAIN-CONTAINING PROTEIN"/>
    <property type="match status" value="1"/>
</dbReference>
<dbReference type="PANTHER" id="PTHR36688">
    <property type="entry name" value="ENDO/EXONUCLEASE/PHOSPHATASE DOMAIN-CONTAINING PROTEIN"/>
    <property type="match status" value="1"/>
</dbReference>
<evidence type="ECO:0000313" key="3">
    <source>
        <dbReference type="Proteomes" id="UP000887159"/>
    </source>
</evidence>
<keyword evidence="2" id="KW-0695">RNA-directed DNA polymerase</keyword>
<keyword evidence="3" id="KW-1185">Reference proteome</keyword>